<evidence type="ECO:0000256" key="1">
    <source>
        <dbReference type="SAM" id="MobiDB-lite"/>
    </source>
</evidence>
<feature type="compositionally biased region" description="Basic and acidic residues" evidence="1">
    <location>
        <begin position="917"/>
        <end position="938"/>
    </location>
</feature>
<dbReference type="RefSeq" id="XP_004221683.1">
    <property type="nucleotide sequence ID" value="XM_004221635.1"/>
</dbReference>
<dbReference type="PANTHER" id="PTHR13547:SF1">
    <property type="entry name" value="MITOCHONDRIAL RIBONUCLEASE P CATALYTIC SUBUNIT"/>
    <property type="match status" value="1"/>
</dbReference>
<dbReference type="Gene3D" id="3.40.50.11980">
    <property type="match status" value="1"/>
</dbReference>
<evidence type="ECO:0000313" key="3">
    <source>
        <dbReference type="Proteomes" id="UP000006319"/>
    </source>
</evidence>
<dbReference type="GO" id="GO:0004526">
    <property type="term" value="F:ribonuclease P activity"/>
    <property type="evidence" value="ECO:0007669"/>
    <property type="project" value="TreeGrafter"/>
</dbReference>
<dbReference type="VEuPathDB" id="PlasmoDB:PCYB_072380"/>
<dbReference type="Proteomes" id="UP000006319">
    <property type="component" value="Chromosome 7"/>
</dbReference>
<reference evidence="2 3" key="1">
    <citation type="journal article" date="2012" name="Nat. Genet.">
        <title>Plasmodium cynomolgi genome sequences provide insight into Plasmodium vivax and the monkey malaria clade.</title>
        <authorList>
            <person name="Tachibana S."/>
            <person name="Sullivan S.A."/>
            <person name="Kawai S."/>
            <person name="Nakamura S."/>
            <person name="Kim H.R."/>
            <person name="Goto N."/>
            <person name="Arisue N."/>
            <person name="Palacpac N.M.Q."/>
            <person name="Honma H."/>
            <person name="Yagi M."/>
            <person name="Tougan T."/>
            <person name="Katakai Y."/>
            <person name="Kaneko O."/>
            <person name="Mita T."/>
            <person name="Kita K."/>
            <person name="Yasutomi Y."/>
            <person name="Sutton P.L."/>
            <person name="Shakhbatyan R."/>
            <person name="Horii T."/>
            <person name="Yasunaga T."/>
            <person name="Barnwell J.W."/>
            <person name="Escalante A.A."/>
            <person name="Carlton J.M."/>
            <person name="Tanabe K."/>
        </authorList>
    </citation>
    <scope>NUCLEOTIDE SEQUENCE [LARGE SCALE GENOMIC DNA]</scope>
    <source>
        <strain evidence="2 3">B</strain>
    </source>
</reference>
<feature type="compositionally biased region" description="Basic and acidic residues" evidence="1">
    <location>
        <begin position="451"/>
        <end position="463"/>
    </location>
</feature>
<accession>K6UD00</accession>
<feature type="compositionally biased region" description="Basic and acidic residues" evidence="1">
    <location>
        <begin position="899"/>
        <end position="909"/>
    </location>
</feature>
<dbReference type="AlphaFoldDB" id="K6UD00"/>
<dbReference type="KEGG" id="pcy:PCYB_072380"/>
<proteinExistence type="predicted"/>
<feature type="region of interest" description="Disordered" evidence="1">
    <location>
        <begin position="615"/>
        <end position="669"/>
    </location>
</feature>
<dbReference type="OMA" id="YVYENIQ"/>
<dbReference type="GO" id="GO:0001682">
    <property type="term" value="P:tRNA 5'-leader removal"/>
    <property type="evidence" value="ECO:0007669"/>
    <property type="project" value="TreeGrafter"/>
</dbReference>
<name>K6UD00_PLACD</name>
<protein>
    <recommendedName>
        <fullName evidence="4">RNase NYN domain-containing protein</fullName>
    </recommendedName>
</protein>
<dbReference type="EMBL" id="DF157099">
    <property type="protein sequence ID" value="GAB65736.1"/>
    <property type="molecule type" value="Genomic_DNA"/>
</dbReference>
<evidence type="ECO:0008006" key="4">
    <source>
        <dbReference type="Google" id="ProtNLM"/>
    </source>
</evidence>
<dbReference type="PANTHER" id="PTHR13547">
    <property type="match status" value="1"/>
</dbReference>
<dbReference type="GeneID" id="14692084"/>
<dbReference type="eggNOG" id="ENOG502S7ZT">
    <property type="taxonomic scope" value="Eukaryota"/>
</dbReference>
<gene>
    <name evidence="2" type="ORF">PCYB_072380</name>
</gene>
<organism evidence="2 3">
    <name type="scientific">Plasmodium cynomolgi (strain B)</name>
    <dbReference type="NCBI Taxonomy" id="1120755"/>
    <lineage>
        <taxon>Eukaryota</taxon>
        <taxon>Sar</taxon>
        <taxon>Alveolata</taxon>
        <taxon>Apicomplexa</taxon>
        <taxon>Aconoidasida</taxon>
        <taxon>Haemosporida</taxon>
        <taxon>Plasmodiidae</taxon>
        <taxon>Plasmodium</taxon>
        <taxon>Plasmodium (Plasmodium)</taxon>
    </lineage>
</organism>
<sequence length="1055" mass="121856">MPLNRRKHGLPKRVTLGRKAQLRENRKILVEIGNSLKGQDVKKALSNLDDLMEAYARDTKLSRNMSTVCGNVLNLCSKYNDINSMINVIEKMKRHNIEMQENCFLAICNYYITNNYIYEYLLTINKMIQKNIPIRERFYRYILVHVLDLPLGGVHGVSSASNKTEQAIYHSTHINNKRCNLIKNIDYSNFEKHIRQLAKYNIPHLSEEDKKYILNNYLLIDIFRHMNDNRVKIKLLYILKLIHYVYENLQHLIRKSQHSAGGASEAPREAAKEAAKGAAHKSRIKSRIESPSQTADKPRIKSPSQTADKPRIESPGEPAAVQETKAKLLSDVLTDQLRDILELYKMNYESMSINIKKYDDQADEEEKRTLFYQVNKIVKKLPFIKLTENVKNTFNCKNCEENINTYFLSLKHTIIVIVNIILITHLFNSKEIFKIKHFFSILNGGASGVDAAREGGSSKETKVNEGGLDGAPEGGSSKETKMNEERMNASVTNPDEHHSSMPNSAETPQGAEGTSLPDARSTNKLFERGTYTCLLDGANIGYNKQNVENGRFSFLQIEILKEIIKKRNKETPLIILPKIYHYKNSLKHLQQCESENEGQTNSNIFIPNKTIKVKKGSSLPRRGGAEEAGERSEEEALGSEEAGERSDEEALHSEESLRDGDASRRLGDEADRRGAHPLSYIRRMFNKLDPTDVEIIKKWESEKCLYICNYNMYDDYYYILGSLARSNNLFNIYTYVDRLAKHFHKYQNLNHNIIIDNYTRYGEKETYNGREILHVYNNIIFDRNNHIMVLVSNENMNKEKKYISMNEQYYNDQIKKRKYSHVTFFEQYKNKLTFRDKDSVPYSDENVFMETYVCDSHGENPPICVGEEESTSHSGSSPVRSKPKKKEVHPEEGSTTYQRQEERAIEQEKNATYGEKNATDGEERATDGEKRATDGEKRECEQVEGNKFYYSNIYVKCIKDPIFMSDLLSQSQYNSIDLSKLISTYKLPFVNLENPKLYIDDIVSYRDKGIYHIKINTPSKTFLSYQNENLPFFQSGNNVVRYLCIDFSKVYRRGS</sequence>
<feature type="region of interest" description="Disordered" evidence="1">
    <location>
        <begin position="450"/>
        <end position="520"/>
    </location>
</feature>
<feature type="region of interest" description="Disordered" evidence="1">
    <location>
        <begin position="863"/>
        <end position="938"/>
    </location>
</feature>
<feature type="compositionally biased region" description="Basic and acidic residues" evidence="1">
    <location>
        <begin position="642"/>
        <end position="669"/>
    </location>
</feature>
<dbReference type="OrthoDB" id="46913at2759"/>
<dbReference type="PhylomeDB" id="K6UD00"/>
<keyword evidence="3" id="KW-1185">Reference proteome</keyword>
<feature type="region of interest" description="Disordered" evidence="1">
    <location>
        <begin position="260"/>
        <end position="320"/>
    </location>
</feature>
<feature type="compositionally biased region" description="Basic and acidic residues" evidence="1">
    <location>
        <begin position="266"/>
        <end position="275"/>
    </location>
</feature>
<feature type="compositionally biased region" description="Basic and acidic residues" evidence="1">
    <location>
        <begin position="476"/>
        <end position="487"/>
    </location>
</feature>
<evidence type="ECO:0000313" key="2">
    <source>
        <dbReference type="EMBL" id="GAB65736.1"/>
    </source>
</evidence>